<protein>
    <submittedName>
        <fullName evidence="1">Uncharacterized protein</fullName>
    </submittedName>
</protein>
<sequence length="93" mass="9684">MTDDDRAPHAAQGAAAMETRPLPAPAVDLSVFVLATVDDHIAAFERIRGHLSAGRPIGAGHRLTLAADSVALAAQYVSRMSSALELPPADRAD</sequence>
<reference evidence="1 2" key="1">
    <citation type="journal article" date="2014" name="J. Biotechnol.">
        <title>Complete genome sequence of the actinobacterium Actinoplanes friuliensis HAG 010964, producer of the lipopeptide antibiotic friulimycin.</title>
        <authorList>
            <person name="Ruckert C."/>
            <person name="Szczepanowski R."/>
            <person name="Albersmeier A."/>
            <person name="Goesmann A."/>
            <person name="Fischer N."/>
            <person name="Steinkamper A."/>
            <person name="Puhler A."/>
            <person name="Biener R."/>
            <person name="Schwartz D."/>
            <person name="Kalinowski J."/>
        </authorList>
    </citation>
    <scope>NUCLEOTIDE SEQUENCE [LARGE SCALE GENOMIC DNA]</scope>
    <source>
        <strain evidence="1 2">DSM 7358</strain>
    </source>
</reference>
<name>U5VWT4_9ACTN</name>
<evidence type="ECO:0000313" key="2">
    <source>
        <dbReference type="Proteomes" id="UP000017746"/>
    </source>
</evidence>
<evidence type="ECO:0000313" key="1">
    <source>
        <dbReference type="EMBL" id="AGZ41334.1"/>
    </source>
</evidence>
<dbReference type="PATRIC" id="fig|1246995.3.peg.3099"/>
<keyword evidence="2" id="KW-1185">Reference proteome</keyword>
<dbReference type="AlphaFoldDB" id="U5VWT4"/>
<gene>
    <name evidence="1" type="ORF">AFR_15260</name>
</gene>
<dbReference type="HOGENOM" id="CLU_2393226_0_0_11"/>
<organism evidence="1 2">
    <name type="scientific">Actinoplanes friuliensis DSM 7358</name>
    <dbReference type="NCBI Taxonomy" id="1246995"/>
    <lineage>
        <taxon>Bacteria</taxon>
        <taxon>Bacillati</taxon>
        <taxon>Actinomycetota</taxon>
        <taxon>Actinomycetes</taxon>
        <taxon>Micromonosporales</taxon>
        <taxon>Micromonosporaceae</taxon>
        <taxon>Actinoplanes</taxon>
    </lineage>
</organism>
<proteinExistence type="predicted"/>
<dbReference type="STRING" id="1246995.AFR_15260"/>
<dbReference type="Proteomes" id="UP000017746">
    <property type="component" value="Chromosome"/>
</dbReference>
<accession>U5VWT4</accession>
<dbReference type="EMBL" id="CP006272">
    <property type="protein sequence ID" value="AGZ41334.1"/>
    <property type="molecule type" value="Genomic_DNA"/>
</dbReference>
<dbReference type="KEGG" id="afs:AFR_15260"/>